<evidence type="ECO:0000256" key="1">
    <source>
        <dbReference type="ARBA" id="ARBA00010617"/>
    </source>
</evidence>
<keyword evidence="6" id="KW-0503">Monooxygenase</keyword>
<comment type="caution">
    <text evidence="8">The sequence shown here is derived from an EMBL/GenBank/DDBJ whole genome shotgun (WGS) entry which is preliminary data.</text>
</comment>
<dbReference type="SUPFAM" id="SSF48264">
    <property type="entry name" value="Cytochrome P450"/>
    <property type="match status" value="1"/>
</dbReference>
<dbReference type="InterPro" id="IPR036396">
    <property type="entry name" value="Cyt_P450_sf"/>
</dbReference>
<dbReference type="Proteomes" id="UP001472677">
    <property type="component" value="Unassembled WGS sequence"/>
</dbReference>
<evidence type="ECO:0008006" key="10">
    <source>
        <dbReference type="Google" id="ProtNLM"/>
    </source>
</evidence>
<proteinExistence type="inferred from homology"/>
<keyword evidence="4" id="KW-0560">Oxidoreductase</keyword>
<keyword evidence="3" id="KW-0479">Metal-binding</keyword>
<evidence type="ECO:0000256" key="4">
    <source>
        <dbReference type="ARBA" id="ARBA00023002"/>
    </source>
</evidence>
<dbReference type="PANTHER" id="PTHR47947">
    <property type="entry name" value="CYTOCHROME P450 82C3-RELATED"/>
    <property type="match status" value="1"/>
</dbReference>
<dbReference type="EMBL" id="JBBPBM010000034">
    <property type="protein sequence ID" value="KAK8532227.1"/>
    <property type="molecule type" value="Genomic_DNA"/>
</dbReference>
<gene>
    <name evidence="8" type="ORF">V6N12_053673</name>
</gene>
<protein>
    <recommendedName>
        <fullName evidence="10">Cytochrome P450</fullName>
    </recommendedName>
</protein>
<name>A0ABR2D888_9ROSI</name>
<evidence type="ECO:0000256" key="6">
    <source>
        <dbReference type="ARBA" id="ARBA00023033"/>
    </source>
</evidence>
<sequence>MENQLYQYLCFIFFIFLTIKLLTRRKQNLPPSPFSLPIIGNLHLLKTPLHEALATLLSKYGPILYLRVGSRRILVVSSPSAVEEFFSKNDIIFANRPRTMAGDIFMYNQRAYVWASYGPLWRNLRRVSVAEVLSSFMVQKLSSVREEEVGNTVTTGKRGVEAGDEEEAEKMVFQEFRSMFFPNLGANIFDFFPVLRWIGFRVKELQRRRDEYLEKIIDGVRLKRIDEEDSSFIGRLLSLQEEDPNFFTDEVVRAMAVMMFIAGTEMTSITMEWTMSLVLNHPEALEKVRAEIVSQVGHEHCTVGGYDIPKGTLLMAHTRAIHKDPALWVDPTEFKPERFEGSLEEKDGFKFLPFGLRRRACPGAAMSTRLVQLALGAMIQCFEWENVGSGKVDMTPGTGPTLSKATPLEARWLHLIKLLSQI</sequence>
<evidence type="ECO:0000256" key="3">
    <source>
        <dbReference type="ARBA" id="ARBA00022723"/>
    </source>
</evidence>
<dbReference type="Gene3D" id="1.10.630.10">
    <property type="entry name" value="Cytochrome P450"/>
    <property type="match status" value="2"/>
</dbReference>
<dbReference type="Pfam" id="PF00067">
    <property type="entry name" value="p450"/>
    <property type="match status" value="3"/>
</dbReference>
<evidence type="ECO:0000256" key="7">
    <source>
        <dbReference type="SAM" id="Phobius"/>
    </source>
</evidence>
<dbReference type="PANTHER" id="PTHR47947:SF13">
    <property type="entry name" value="CYTOCHROME P450, FAMILY 81, SUBFAMILY K, POLYPEPTIDE 1-RELATED"/>
    <property type="match status" value="1"/>
</dbReference>
<reference evidence="8 9" key="1">
    <citation type="journal article" date="2024" name="G3 (Bethesda)">
        <title>Genome assembly of Hibiscus sabdariffa L. provides insights into metabolisms of medicinal natural products.</title>
        <authorList>
            <person name="Kim T."/>
        </authorList>
    </citation>
    <scope>NUCLEOTIDE SEQUENCE [LARGE SCALE GENOMIC DNA]</scope>
    <source>
        <strain evidence="8">TK-2024</strain>
        <tissue evidence="8">Old leaves</tissue>
    </source>
</reference>
<evidence type="ECO:0000313" key="9">
    <source>
        <dbReference type="Proteomes" id="UP001472677"/>
    </source>
</evidence>
<keyword evidence="7" id="KW-0812">Transmembrane</keyword>
<dbReference type="InterPro" id="IPR001128">
    <property type="entry name" value="Cyt_P450"/>
</dbReference>
<evidence type="ECO:0000256" key="2">
    <source>
        <dbReference type="ARBA" id="ARBA00022617"/>
    </source>
</evidence>
<dbReference type="PRINTS" id="PR00463">
    <property type="entry name" value="EP450I"/>
</dbReference>
<feature type="transmembrane region" description="Helical" evidence="7">
    <location>
        <begin position="6"/>
        <end position="23"/>
    </location>
</feature>
<evidence type="ECO:0000313" key="8">
    <source>
        <dbReference type="EMBL" id="KAK8532227.1"/>
    </source>
</evidence>
<keyword evidence="5" id="KW-0408">Iron</keyword>
<keyword evidence="2" id="KW-0349">Heme</keyword>
<keyword evidence="7" id="KW-0472">Membrane</keyword>
<dbReference type="InterPro" id="IPR050651">
    <property type="entry name" value="Plant_Cytochrome_P450_Monoox"/>
</dbReference>
<comment type="similarity">
    <text evidence="1">Belongs to the cytochrome P450 family.</text>
</comment>
<accession>A0ABR2D888</accession>
<dbReference type="InterPro" id="IPR002401">
    <property type="entry name" value="Cyt_P450_E_grp-I"/>
</dbReference>
<organism evidence="8 9">
    <name type="scientific">Hibiscus sabdariffa</name>
    <name type="common">roselle</name>
    <dbReference type="NCBI Taxonomy" id="183260"/>
    <lineage>
        <taxon>Eukaryota</taxon>
        <taxon>Viridiplantae</taxon>
        <taxon>Streptophyta</taxon>
        <taxon>Embryophyta</taxon>
        <taxon>Tracheophyta</taxon>
        <taxon>Spermatophyta</taxon>
        <taxon>Magnoliopsida</taxon>
        <taxon>eudicotyledons</taxon>
        <taxon>Gunneridae</taxon>
        <taxon>Pentapetalae</taxon>
        <taxon>rosids</taxon>
        <taxon>malvids</taxon>
        <taxon>Malvales</taxon>
        <taxon>Malvaceae</taxon>
        <taxon>Malvoideae</taxon>
        <taxon>Hibiscus</taxon>
    </lineage>
</organism>
<keyword evidence="7" id="KW-1133">Transmembrane helix</keyword>
<evidence type="ECO:0000256" key="5">
    <source>
        <dbReference type="ARBA" id="ARBA00023004"/>
    </source>
</evidence>
<keyword evidence="9" id="KW-1185">Reference proteome</keyword>